<evidence type="ECO:0000259" key="3">
    <source>
        <dbReference type="Pfam" id="PF14501"/>
    </source>
</evidence>
<evidence type="ECO:0000313" key="4">
    <source>
        <dbReference type="EMBL" id="PWT26880.1"/>
    </source>
</evidence>
<evidence type="ECO:0000313" key="5">
    <source>
        <dbReference type="Proteomes" id="UP000245488"/>
    </source>
</evidence>
<reference evidence="4 5" key="1">
    <citation type="submission" date="2017-09" db="EMBL/GenBank/DDBJ databases">
        <title>High-quality draft genome sequence of Butyrivibrio fibrisolvens INBov1, isolated from cow rumen.</title>
        <authorList>
            <person name="Rodriguez Hernaez J."/>
            <person name="Rivarola M."/>
            <person name="Paniego N."/>
            <person name="Cravero S."/>
            <person name="Ceron Cucchi M."/>
            <person name="Martinez M.C."/>
        </authorList>
    </citation>
    <scope>NUCLEOTIDE SEQUENCE [LARGE SCALE GENOMIC DNA]</scope>
    <source>
        <strain evidence="4 5">INBov1</strain>
    </source>
</reference>
<keyword evidence="2" id="KW-0812">Transmembrane</keyword>
<feature type="transmembrane region" description="Helical" evidence="2">
    <location>
        <begin position="103"/>
        <end position="124"/>
    </location>
</feature>
<dbReference type="PANTHER" id="PTHR40448:SF1">
    <property type="entry name" value="TWO-COMPONENT SENSOR HISTIDINE KINASE"/>
    <property type="match status" value="1"/>
</dbReference>
<feature type="transmembrane region" description="Helical" evidence="2">
    <location>
        <begin position="73"/>
        <end position="91"/>
    </location>
</feature>
<keyword evidence="1" id="KW-0175">Coiled coil</keyword>
<keyword evidence="2" id="KW-1133">Transmembrane helix</keyword>
<name>A0A317G386_BUTFI</name>
<feature type="transmembrane region" description="Helical" evidence="2">
    <location>
        <begin position="49"/>
        <end position="67"/>
    </location>
</feature>
<dbReference type="Gene3D" id="3.30.565.10">
    <property type="entry name" value="Histidine kinase-like ATPase, C-terminal domain"/>
    <property type="match status" value="1"/>
</dbReference>
<organism evidence="4 5">
    <name type="scientific">Butyrivibrio fibrisolvens</name>
    <dbReference type="NCBI Taxonomy" id="831"/>
    <lineage>
        <taxon>Bacteria</taxon>
        <taxon>Bacillati</taxon>
        <taxon>Bacillota</taxon>
        <taxon>Clostridia</taxon>
        <taxon>Lachnospirales</taxon>
        <taxon>Lachnospiraceae</taxon>
        <taxon>Butyrivibrio</taxon>
    </lineage>
</organism>
<dbReference type="InterPro" id="IPR036890">
    <property type="entry name" value="HATPase_C_sf"/>
</dbReference>
<gene>
    <name evidence="4" type="ORF">CPT75_07050</name>
</gene>
<keyword evidence="5" id="KW-1185">Reference proteome</keyword>
<dbReference type="InterPro" id="IPR032834">
    <property type="entry name" value="NatK-like_C"/>
</dbReference>
<protein>
    <recommendedName>
        <fullName evidence="3">Sensor histidine kinase NatK-like C-terminal domain-containing protein</fullName>
    </recommendedName>
</protein>
<feature type="transmembrane region" description="Helical" evidence="2">
    <location>
        <begin position="203"/>
        <end position="222"/>
    </location>
</feature>
<dbReference type="Pfam" id="PF14501">
    <property type="entry name" value="HATPase_c_5"/>
    <property type="match status" value="1"/>
</dbReference>
<proteinExistence type="predicted"/>
<feature type="coiled-coil region" evidence="1">
    <location>
        <begin position="244"/>
        <end position="271"/>
    </location>
</feature>
<evidence type="ECO:0000256" key="2">
    <source>
        <dbReference type="SAM" id="Phobius"/>
    </source>
</evidence>
<feature type="transmembrane region" description="Helical" evidence="2">
    <location>
        <begin position="136"/>
        <end position="156"/>
    </location>
</feature>
<feature type="transmembrane region" description="Helical" evidence="2">
    <location>
        <begin position="12"/>
        <end position="37"/>
    </location>
</feature>
<comment type="caution">
    <text evidence="4">The sequence shown here is derived from an EMBL/GenBank/DDBJ whole genome shotgun (WGS) entry which is preliminary data.</text>
</comment>
<feature type="domain" description="Sensor histidine kinase NatK-like C-terminal" evidence="3">
    <location>
        <begin position="344"/>
        <end position="442"/>
    </location>
</feature>
<accession>A0A317G386</accession>
<dbReference type="AlphaFoldDB" id="A0A317G386"/>
<sequence>MRLIMNPHIIDLFGPYVIAAISNAIACTELILLLQYFCGGHLDISGKRLYLLFPSYFLVLFITNIFIPIPSLYMIMVLAMVYLTILGLSSLKLTDVLLTIPTFFLYTVFSIMPSYIFTTVFPYVDDSFSCFYLTLKLSDVITDLTIVLILVTIHIISQKKGLVFHITLREIALAMILFCLTMLILALGAMLFATSDYLGFADIFWRFFLPIAYVSCIVFYIYSLFEKRIRLENETLARIHMTYLQTQLDAMQNLQLQEDEIRKKRHDLKKHMAIIETLAEDGNYNEIKKYTKDLTASLPAAPVPISGNNIADIILTSRMEIANKKGITFGYEGSLAGLTDMPAPDICSILANALDNALEACENIENPYINVKAVRTRNFTTISVVNPVLVQRHIRGNLISTTKKDKASHGYGLKIIQELAGKYHGKCLISCSKVEFSLRVQLQNP</sequence>
<dbReference type="EMBL" id="NXNG01000001">
    <property type="protein sequence ID" value="PWT26880.1"/>
    <property type="molecule type" value="Genomic_DNA"/>
</dbReference>
<dbReference type="PANTHER" id="PTHR40448">
    <property type="entry name" value="TWO-COMPONENT SENSOR HISTIDINE KINASE"/>
    <property type="match status" value="1"/>
</dbReference>
<dbReference type="SUPFAM" id="SSF55874">
    <property type="entry name" value="ATPase domain of HSP90 chaperone/DNA topoisomerase II/histidine kinase"/>
    <property type="match status" value="1"/>
</dbReference>
<keyword evidence="2" id="KW-0472">Membrane</keyword>
<evidence type="ECO:0000256" key="1">
    <source>
        <dbReference type="SAM" id="Coils"/>
    </source>
</evidence>
<feature type="transmembrane region" description="Helical" evidence="2">
    <location>
        <begin position="168"/>
        <end position="191"/>
    </location>
</feature>
<dbReference type="GO" id="GO:0042802">
    <property type="term" value="F:identical protein binding"/>
    <property type="evidence" value="ECO:0007669"/>
    <property type="project" value="TreeGrafter"/>
</dbReference>
<dbReference type="Proteomes" id="UP000245488">
    <property type="component" value="Chromosome"/>
</dbReference>